<feature type="region of interest" description="Disordered" evidence="1">
    <location>
        <begin position="1"/>
        <end position="258"/>
    </location>
</feature>
<dbReference type="OrthoDB" id="10287521at2759"/>
<keyword evidence="3" id="KW-1185">Reference proteome</keyword>
<dbReference type="Proteomes" id="UP000320762">
    <property type="component" value="Unassembled WGS sequence"/>
</dbReference>
<proteinExistence type="predicted"/>
<feature type="compositionally biased region" description="Low complexity" evidence="1">
    <location>
        <begin position="49"/>
        <end position="64"/>
    </location>
</feature>
<name>A0A550C1R5_9AGAR</name>
<feature type="compositionally biased region" description="Basic and acidic residues" evidence="1">
    <location>
        <begin position="216"/>
        <end position="230"/>
    </location>
</feature>
<dbReference type="EMBL" id="VDMD01000033">
    <property type="protein sequence ID" value="TRM58752.1"/>
    <property type="molecule type" value="Genomic_DNA"/>
</dbReference>
<evidence type="ECO:0000256" key="1">
    <source>
        <dbReference type="SAM" id="MobiDB-lite"/>
    </source>
</evidence>
<sequence>MQHPLPPNVHRDSFLNLSGDEASPVRVNEHGVLASVSELPGETTPAAEGGPPSSSLGDRLGLDLGSKHESLRGAWDTLRGKRKRPRDPARPSTSDGLLSRAPVFSSPLSAGAPRLRTSSVSRRDLAASEGSPVSRPDASPVSRRGGPSPFSPPVRRGSIKIGGLPRRTNIEDITLVPGDGSEVGSSSLESHGVAGAHSMEDIQELPRAPGWHRPGKSADDLGERDGHGELPGRTIPSIWANADASGHRSPPVSPSRFGKLKGFTKRYSMSLTSFSQQSNISKKFLPKS</sequence>
<gene>
    <name evidence="2" type="ORF">BD626DRAFT_410002</name>
</gene>
<feature type="compositionally biased region" description="Low complexity" evidence="1">
    <location>
        <begin position="139"/>
        <end position="156"/>
    </location>
</feature>
<comment type="caution">
    <text evidence="2">The sequence shown here is derived from an EMBL/GenBank/DDBJ whole genome shotgun (WGS) entry which is preliminary data.</text>
</comment>
<evidence type="ECO:0000313" key="3">
    <source>
        <dbReference type="Proteomes" id="UP000320762"/>
    </source>
</evidence>
<dbReference type="AlphaFoldDB" id="A0A550C1R5"/>
<protein>
    <submittedName>
        <fullName evidence="2">Uncharacterized protein</fullName>
    </submittedName>
</protein>
<reference evidence="2 3" key="1">
    <citation type="journal article" date="2019" name="New Phytol.">
        <title>Comparative genomics reveals unique wood-decay strategies and fruiting body development in the Schizophyllaceae.</title>
        <authorList>
            <person name="Almasi E."/>
            <person name="Sahu N."/>
            <person name="Krizsan K."/>
            <person name="Balint B."/>
            <person name="Kovacs G.M."/>
            <person name="Kiss B."/>
            <person name="Cseklye J."/>
            <person name="Drula E."/>
            <person name="Henrissat B."/>
            <person name="Nagy I."/>
            <person name="Chovatia M."/>
            <person name="Adam C."/>
            <person name="LaButti K."/>
            <person name="Lipzen A."/>
            <person name="Riley R."/>
            <person name="Grigoriev I.V."/>
            <person name="Nagy L.G."/>
        </authorList>
    </citation>
    <scope>NUCLEOTIDE SEQUENCE [LARGE SCALE GENOMIC DNA]</scope>
    <source>
        <strain evidence="2 3">NL-1724</strain>
    </source>
</reference>
<organism evidence="2 3">
    <name type="scientific">Schizophyllum amplum</name>
    <dbReference type="NCBI Taxonomy" id="97359"/>
    <lineage>
        <taxon>Eukaryota</taxon>
        <taxon>Fungi</taxon>
        <taxon>Dikarya</taxon>
        <taxon>Basidiomycota</taxon>
        <taxon>Agaricomycotina</taxon>
        <taxon>Agaricomycetes</taxon>
        <taxon>Agaricomycetidae</taxon>
        <taxon>Agaricales</taxon>
        <taxon>Schizophyllaceae</taxon>
        <taxon>Schizophyllum</taxon>
    </lineage>
</organism>
<accession>A0A550C1R5</accession>
<evidence type="ECO:0000313" key="2">
    <source>
        <dbReference type="EMBL" id="TRM58752.1"/>
    </source>
</evidence>